<gene>
    <name evidence="11" type="ORF">HHI36_017462</name>
</gene>
<evidence type="ECO:0008006" key="13">
    <source>
        <dbReference type="Google" id="ProtNLM"/>
    </source>
</evidence>
<evidence type="ECO:0000256" key="5">
    <source>
        <dbReference type="ARBA" id="ARBA00022725"/>
    </source>
</evidence>
<feature type="transmembrane region" description="Helical" evidence="10">
    <location>
        <begin position="70"/>
        <end position="88"/>
    </location>
</feature>
<evidence type="ECO:0000256" key="3">
    <source>
        <dbReference type="ARBA" id="ARBA00022606"/>
    </source>
</evidence>
<evidence type="ECO:0000256" key="9">
    <source>
        <dbReference type="ARBA" id="ARBA00023224"/>
    </source>
</evidence>
<dbReference type="GO" id="GO:0005886">
    <property type="term" value="C:plasma membrane"/>
    <property type="evidence" value="ECO:0007669"/>
    <property type="project" value="UniProtKB-SubCell"/>
</dbReference>
<dbReference type="InterPro" id="IPR004117">
    <property type="entry name" value="7tm6_olfct_rcpt"/>
</dbReference>
<sequence>MFQILVQRSFGGNLKFLRWIGLYRTSNFTSRFYKFYGVTFYVLAAWIFPLLAASATILDADADISRVTDTLYLLPQMWILTVKILPFLNKSSEINNLLLKINSEQIRHRLSKHQEIMASCSDECRKLFLFFIASSVTAWIFWMTGPLFVKDMIVPMEILLPFELTKEHALYYPTLSYIGGCVLYGAIANSSMDCLISGLIYHISGQIKILKYNLSHIGENADQTLSHMEETGEEQTNRNYVISTHLQECIEHYDDIIR</sequence>
<comment type="caution">
    <text evidence="11">The sequence shown here is derived from an EMBL/GenBank/DDBJ whole genome shotgun (WGS) entry which is preliminary data.</text>
</comment>
<evidence type="ECO:0000256" key="7">
    <source>
        <dbReference type="ARBA" id="ARBA00023136"/>
    </source>
</evidence>
<feature type="transmembrane region" description="Helical" evidence="10">
    <location>
        <begin position="35"/>
        <end position="58"/>
    </location>
</feature>
<evidence type="ECO:0000256" key="6">
    <source>
        <dbReference type="ARBA" id="ARBA00022989"/>
    </source>
</evidence>
<keyword evidence="4 10" id="KW-0812">Transmembrane</keyword>
<dbReference type="PANTHER" id="PTHR21137">
    <property type="entry name" value="ODORANT RECEPTOR"/>
    <property type="match status" value="1"/>
</dbReference>
<keyword evidence="12" id="KW-1185">Reference proteome</keyword>
<evidence type="ECO:0000256" key="1">
    <source>
        <dbReference type="ARBA" id="ARBA00004651"/>
    </source>
</evidence>
<evidence type="ECO:0000256" key="10">
    <source>
        <dbReference type="SAM" id="Phobius"/>
    </source>
</evidence>
<evidence type="ECO:0000256" key="2">
    <source>
        <dbReference type="ARBA" id="ARBA00022475"/>
    </source>
</evidence>
<keyword evidence="8" id="KW-0675">Receptor</keyword>
<reference evidence="11 12" key="1">
    <citation type="journal article" date="2021" name="BMC Biol.">
        <title>Horizontally acquired antibacterial genes associated with adaptive radiation of ladybird beetles.</title>
        <authorList>
            <person name="Li H.S."/>
            <person name="Tang X.F."/>
            <person name="Huang Y.H."/>
            <person name="Xu Z.Y."/>
            <person name="Chen M.L."/>
            <person name="Du X.Y."/>
            <person name="Qiu B.Y."/>
            <person name="Chen P.T."/>
            <person name="Zhang W."/>
            <person name="Slipinski A."/>
            <person name="Escalona H.E."/>
            <person name="Waterhouse R.M."/>
            <person name="Zwick A."/>
            <person name="Pang H."/>
        </authorList>
    </citation>
    <scope>NUCLEOTIDE SEQUENCE [LARGE SCALE GENOMIC DNA]</scope>
    <source>
        <strain evidence="11">SYSU2018</strain>
    </source>
</reference>
<name>A0ABD2NNC5_9CUCU</name>
<keyword evidence="5" id="KW-0552">Olfaction</keyword>
<evidence type="ECO:0000313" key="11">
    <source>
        <dbReference type="EMBL" id="KAL3279957.1"/>
    </source>
</evidence>
<comment type="subcellular location">
    <subcellularLocation>
        <location evidence="1">Cell membrane</location>
        <topology evidence="1">Multi-pass membrane protein</topology>
    </subcellularLocation>
</comment>
<dbReference type="GO" id="GO:0007608">
    <property type="term" value="P:sensory perception of smell"/>
    <property type="evidence" value="ECO:0007669"/>
    <property type="project" value="UniProtKB-KW"/>
</dbReference>
<dbReference type="AlphaFoldDB" id="A0ABD2NNC5"/>
<keyword evidence="7 10" id="KW-0472">Membrane</keyword>
<keyword evidence="3" id="KW-0716">Sensory transduction</keyword>
<protein>
    <recommendedName>
        <fullName evidence="13">Odorant receptor</fullName>
    </recommendedName>
</protein>
<feature type="transmembrane region" description="Helical" evidence="10">
    <location>
        <begin position="127"/>
        <end position="149"/>
    </location>
</feature>
<keyword evidence="2" id="KW-1003">Cell membrane</keyword>
<accession>A0ABD2NNC5</accession>
<evidence type="ECO:0000256" key="8">
    <source>
        <dbReference type="ARBA" id="ARBA00023170"/>
    </source>
</evidence>
<dbReference type="Proteomes" id="UP001516400">
    <property type="component" value="Unassembled WGS sequence"/>
</dbReference>
<keyword evidence="9" id="KW-0807">Transducer</keyword>
<dbReference type="GO" id="GO:0007165">
    <property type="term" value="P:signal transduction"/>
    <property type="evidence" value="ECO:0007669"/>
    <property type="project" value="UniProtKB-KW"/>
</dbReference>
<feature type="transmembrane region" description="Helical" evidence="10">
    <location>
        <begin position="169"/>
        <end position="187"/>
    </location>
</feature>
<dbReference type="EMBL" id="JABFTP020000124">
    <property type="protein sequence ID" value="KAL3279957.1"/>
    <property type="molecule type" value="Genomic_DNA"/>
</dbReference>
<keyword evidence="6 10" id="KW-1133">Transmembrane helix</keyword>
<evidence type="ECO:0000313" key="12">
    <source>
        <dbReference type="Proteomes" id="UP001516400"/>
    </source>
</evidence>
<proteinExistence type="predicted"/>
<evidence type="ECO:0000256" key="4">
    <source>
        <dbReference type="ARBA" id="ARBA00022692"/>
    </source>
</evidence>
<dbReference type="Pfam" id="PF02949">
    <property type="entry name" value="7tm_6"/>
    <property type="match status" value="1"/>
</dbReference>
<organism evidence="11 12">
    <name type="scientific">Cryptolaemus montrouzieri</name>
    <dbReference type="NCBI Taxonomy" id="559131"/>
    <lineage>
        <taxon>Eukaryota</taxon>
        <taxon>Metazoa</taxon>
        <taxon>Ecdysozoa</taxon>
        <taxon>Arthropoda</taxon>
        <taxon>Hexapoda</taxon>
        <taxon>Insecta</taxon>
        <taxon>Pterygota</taxon>
        <taxon>Neoptera</taxon>
        <taxon>Endopterygota</taxon>
        <taxon>Coleoptera</taxon>
        <taxon>Polyphaga</taxon>
        <taxon>Cucujiformia</taxon>
        <taxon>Coccinelloidea</taxon>
        <taxon>Coccinellidae</taxon>
        <taxon>Scymninae</taxon>
        <taxon>Scymnini</taxon>
        <taxon>Cryptolaemus</taxon>
    </lineage>
</organism>
<dbReference type="PANTHER" id="PTHR21137:SF35">
    <property type="entry name" value="ODORANT RECEPTOR 19A-RELATED"/>
    <property type="match status" value="1"/>
</dbReference>